<evidence type="ECO:0000256" key="1">
    <source>
        <dbReference type="SAM" id="Phobius"/>
    </source>
</evidence>
<reference evidence="2 3" key="1">
    <citation type="submission" date="2018-05" db="EMBL/GenBank/DDBJ databases">
        <title>Micromonospora atacamensis sp. nov., a novel actinobacteria isolated from high altitude Atacama Desert soil.</title>
        <authorList>
            <person name="Carro L."/>
            <person name="Golinska P."/>
            <person name="Klenk H.-P."/>
            <person name="Goodfellow M."/>
        </authorList>
    </citation>
    <scope>NUCLEOTIDE SEQUENCE [LARGE SCALE GENOMIC DNA]</scope>
    <source>
        <strain evidence="2 3">5R2A7</strain>
    </source>
</reference>
<protein>
    <submittedName>
        <fullName evidence="2">Uncharacterized protein</fullName>
    </submittedName>
</protein>
<sequence length="64" mass="6867">MDLRARRVDTVRAFGTVALVAGFMTTLLTMSSGYEGLKPHIVAAFLILTGIGLRIEAAITDRTS</sequence>
<comment type="caution">
    <text evidence="2">The sequence shown here is derived from an EMBL/GenBank/DDBJ whole genome shotgun (WGS) entry which is preliminary data.</text>
</comment>
<dbReference type="Proteomes" id="UP000245410">
    <property type="component" value="Unassembled WGS sequence"/>
</dbReference>
<organism evidence="2 3">
    <name type="scientific">Micromonospora acroterricola</name>
    <dbReference type="NCBI Taxonomy" id="2202421"/>
    <lineage>
        <taxon>Bacteria</taxon>
        <taxon>Bacillati</taxon>
        <taxon>Actinomycetota</taxon>
        <taxon>Actinomycetes</taxon>
        <taxon>Micromonosporales</taxon>
        <taxon>Micromonosporaceae</taxon>
        <taxon>Micromonospora</taxon>
    </lineage>
</organism>
<keyword evidence="1" id="KW-1133">Transmembrane helix</keyword>
<keyword evidence="1" id="KW-0472">Membrane</keyword>
<evidence type="ECO:0000313" key="3">
    <source>
        <dbReference type="Proteomes" id="UP000245410"/>
    </source>
</evidence>
<proteinExistence type="predicted"/>
<dbReference type="RefSeq" id="WP_109818759.1">
    <property type="nucleotide sequence ID" value="NZ_QGKR01000223.1"/>
</dbReference>
<keyword evidence="1" id="KW-0812">Transmembrane</keyword>
<name>A0A317CZ20_9ACTN</name>
<accession>A0A317CZ20</accession>
<feature type="transmembrane region" description="Helical" evidence="1">
    <location>
        <begin position="40"/>
        <end position="59"/>
    </location>
</feature>
<dbReference type="EMBL" id="QGKR01000223">
    <property type="protein sequence ID" value="PWR07454.1"/>
    <property type="molecule type" value="Genomic_DNA"/>
</dbReference>
<keyword evidence="3" id="KW-1185">Reference proteome</keyword>
<dbReference type="AlphaFoldDB" id="A0A317CZ20"/>
<dbReference type="OrthoDB" id="3398559at2"/>
<feature type="transmembrane region" description="Helical" evidence="1">
    <location>
        <begin position="12"/>
        <end position="34"/>
    </location>
</feature>
<evidence type="ECO:0000313" key="2">
    <source>
        <dbReference type="EMBL" id="PWR07454.1"/>
    </source>
</evidence>
<gene>
    <name evidence="2" type="ORF">DKT68_19005</name>
</gene>